<dbReference type="PANTHER" id="PTHR30246">
    <property type="entry name" value="2-KETO-3-DEOXY-6-PHOSPHOGLUCONATE ALDOLASE"/>
    <property type="match status" value="1"/>
</dbReference>
<evidence type="ECO:0000256" key="4">
    <source>
        <dbReference type="ARBA" id="ARBA00011233"/>
    </source>
</evidence>
<comment type="catalytic activity">
    <reaction evidence="1">
        <text>2-dehydro-3-deoxy-6-phospho-D-gluconate = D-glyceraldehyde 3-phosphate + pyruvate</text>
        <dbReference type="Rhea" id="RHEA:17089"/>
        <dbReference type="ChEBI" id="CHEBI:15361"/>
        <dbReference type="ChEBI" id="CHEBI:57569"/>
        <dbReference type="ChEBI" id="CHEBI:59776"/>
        <dbReference type="EC" id="4.1.2.14"/>
    </reaction>
</comment>
<dbReference type="Pfam" id="PF01081">
    <property type="entry name" value="Aldolase"/>
    <property type="match status" value="1"/>
</dbReference>
<comment type="pathway">
    <text evidence="2">Carbohydrate acid metabolism; 2-dehydro-3-deoxy-D-gluconate degradation; D-glyceraldehyde 3-phosphate and pyruvate from 2-dehydro-3-deoxy-D-gluconate: step 2/2.</text>
</comment>
<accession>A0A0F9NNS6</accession>
<evidence type="ECO:0000256" key="1">
    <source>
        <dbReference type="ARBA" id="ARBA00000654"/>
    </source>
</evidence>
<keyword evidence="7" id="KW-0704">Schiff base</keyword>
<dbReference type="InterPro" id="IPR031337">
    <property type="entry name" value="KDPG/KHG_AS_1"/>
</dbReference>
<protein>
    <recommendedName>
        <fullName evidence="5">2-dehydro-3-deoxy-phosphogluconate aldolase</fullName>
        <ecNumber evidence="5">4.1.2.14</ecNumber>
    </recommendedName>
</protein>
<dbReference type="GO" id="GO:0008675">
    <property type="term" value="F:2-dehydro-3-deoxy-phosphogluconate aldolase activity"/>
    <property type="evidence" value="ECO:0007669"/>
    <property type="project" value="UniProtKB-EC"/>
</dbReference>
<evidence type="ECO:0000256" key="7">
    <source>
        <dbReference type="ARBA" id="ARBA00023270"/>
    </source>
</evidence>
<evidence type="ECO:0000256" key="8">
    <source>
        <dbReference type="ARBA" id="ARBA00023277"/>
    </source>
</evidence>
<dbReference type="AlphaFoldDB" id="A0A0F9NNS6"/>
<dbReference type="NCBIfam" id="NF004325">
    <property type="entry name" value="PRK05718.1"/>
    <property type="match status" value="1"/>
</dbReference>
<evidence type="ECO:0000256" key="3">
    <source>
        <dbReference type="ARBA" id="ARBA00006906"/>
    </source>
</evidence>
<keyword evidence="6" id="KW-0456">Lyase</keyword>
<comment type="subunit">
    <text evidence="4">Homotrimer.</text>
</comment>
<dbReference type="Gene3D" id="3.20.20.70">
    <property type="entry name" value="Aldolase class I"/>
    <property type="match status" value="1"/>
</dbReference>
<comment type="caution">
    <text evidence="9">The sequence shown here is derived from an EMBL/GenBank/DDBJ whole genome shotgun (WGS) entry which is preliminary data.</text>
</comment>
<proteinExistence type="inferred from homology"/>
<dbReference type="SUPFAM" id="SSF51569">
    <property type="entry name" value="Aldolase"/>
    <property type="match status" value="1"/>
</dbReference>
<sequence>MDIIKRIEELKLIPIVVIEEIKNALPLGNALLNAGLPVIEITFRTATAAAAITTLKKEWPDMLVGAGTILKIEHVDAAIEAGAQFIVTPGFNLTIVDYCIDKRITIAPGLNNPSFIEWGLERGLNFFKFFPADLSGGPKMLQLLSGPYPTARFIPTGGINNKTMIEYLKLDNVIACGGSWIVKKDLISSGKFDEITKLTKKAVSLIKSTF</sequence>
<comment type="similarity">
    <text evidence="3">Belongs to the KHG/KDPG aldolase family.</text>
</comment>
<dbReference type="EC" id="4.1.2.14" evidence="5"/>
<name>A0A0F9NNS6_9ZZZZ</name>
<dbReference type="EMBL" id="LAZR01003324">
    <property type="protein sequence ID" value="KKN19554.1"/>
    <property type="molecule type" value="Genomic_DNA"/>
</dbReference>
<organism evidence="9">
    <name type="scientific">marine sediment metagenome</name>
    <dbReference type="NCBI Taxonomy" id="412755"/>
    <lineage>
        <taxon>unclassified sequences</taxon>
        <taxon>metagenomes</taxon>
        <taxon>ecological metagenomes</taxon>
    </lineage>
</organism>
<evidence type="ECO:0000256" key="5">
    <source>
        <dbReference type="ARBA" id="ARBA00013063"/>
    </source>
</evidence>
<evidence type="ECO:0000313" key="9">
    <source>
        <dbReference type="EMBL" id="KKN19554.1"/>
    </source>
</evidence>
<evidence type="ECO:0000256" key="6">
    <source>
        <dbReference type="ARBA" id="ARBA00023239"/>
    </source>
</evidence>
<gene>
    <name evidence="9" type="ORF">LCGC14_0944630</name>
</gene>
<keyword evidence="8" id="KW-0119">Carbohydrate metabolism</keyword>
<dbReference type="InterPro" id="IPR013785">
    <property type="entry name" value="Aldolase_TIM"/>
</dbReference>
<dbReference type="PROSITE" id="PS00159">
    <property type="entry name" value="ALDOLASE_KDPG_KHG_1"/>
    <property type="match status" value="1"/>
</dbReference>
<dbReference type="NCBIfam" id="TIGR01182">
    <property type="entry name" value="eda"/>
    <property type="match status" value="1"/>
</dbReference>
<dbReference type="PANTHER" id="PTHR30246:SF1">
    <property type="entry name" value="2-DEHYDRO-3-DEOXY-6-PHOSPHOGALACTONATE ALDOLASE-RELATED"/>
    <property type="match status" value="1"/>
</dbReference>
<dbReference type="CDD" id="cd00452">
    <property type="entry name" value="KDPG_aldolase"/>
    <property type="match status" value="1"/>
</dbReference>
<evidence type="ECO:0000256" key="2">
    <source>
        <dbReference type="ARBA" id="ARBA00004736"/>
    </source>
</evidence>
<dbReference type="PROSITE" id="PS00160">
    <property type="entry name" value="ALDOLASE_KDPG_KHG_2"/>
    <property type="match status" value="1"/>
</dbReference>
<reference evidence="9" key="1">
    <citation type="journal article" date="2015" name="Nature">
        <title>Complex archaea that bridge the gap between prokaryotes and eukaryotes.</title>
        <authorList>
            <person name="Spang A."/>
            <person name="Saw J.H."/>
            <person name="Jorgensen S.L."/>
            <person name="Zaremba-Niedzwiedzka K."/>
            <person name="Martijn J."/>
            <person name="Lind A.E."/>
            <person name="van Eijk R."/>
            <person name="Schleper C."/>
            <person name="Guy L."/>
            <person name="Ettema T.J."/>
        </authorList>
    </citation>
    <scope>NUCLEOTIDE SEQUENCE</scope>
</reference>
<dbReference type="InterPro" id="IPR000887">
    <property type="entry name" value="Aldlse_KDPG_KHG"/>
</dbReference>
<dbReference type="InterPro" id="IPR031338">
    <property type="entry name" value="KDPG/KHG_AS_2"/>
</dbReference>